<evidence type="ECO:0008006" key="3">
    <source>
        <dbReference type="Google" id="ProtNLM"/>
    </source>
</evidence>
<accession>A0A927E963</accession>
<dbReference type="Gene3D" id="1.25.40.10">
    <property type="entry name" value="Tetratricopeptide repeat domain"/>
    <property type="match status" value="1"/>
</dbReference>
<evidence type="ECO:0000313" key="1">
    <source>
        <dbReference type="EMBL" id="MBD3845660.1"/>
    </source>
</evidence>
<sequence>MRAFLLVVTAAAVALLVSQLARRPFRSAEALPAGTQNLEQPGPLRIRVGGRERMVQLDALLRYGATAENILCRPQDGTTPDDWRRVACGGKAEQDEDDAQSRGDAAMLEAASILRQAEKRPLAERERLVRDANGFVLLALRSDAFETRPVPPVHVYEDLADQSDDGRLHDIASELWLVTAAFCPDGERQCRLSNLRQSGRSLVNAGRWFNDTVRLRLAAERLREVLREQGNDIDPDERFSLANDIGNAFSYASAFAPAGERLPLIDQAIAAYEAELAQAEAKAPSFDSGRLWQNVGAAYFDRGAISNSKKDFERGIAFYEKSLPLFDRSRFRQSWARAKSNLGAARSRMALAENDLALHDAALRDQEDSIAAFEEGQEKLDADYGRYRLAKSLDAKARSADALARQLGDGEEGRRADLEKTARLCRAEALKLLERAGEAFRRSGSRDYLAWVERLTTEIRSATPGP</sequence>
<reference evidence="1" key="1">
    <citation type="submission" date="2020-09" db="EMBL/GenBank/DDBJ databases">
        <title>Bosea spartocytisi sp. nov. a root nodule endophyte of Spartocytisus supranubius in the high mountain ecosystem fo the Teide National Park (Canary Islands, Spain).</title>
        <authorList>
            <person name="Pulido-Suarez L."/>
            <person name="Peix A."/>
            <person name="Igual J.M."/>
            <person name="Socas-Perez N."/>
            <person name="Velazquez E."/>
            <person name="Flores-Felix J.D."/>
            <person name="Leon-Barrios M."/>
        </authorList>
    </citation>
    <scope>NUCLEOTIDE SEQUENCE</scope>
    <source>
        <strain evidence="1">SSUT16</strain>
    </source>
</reference>
<dbReference type="EMBL" id="JACXWY010000004">
    <property type="protein sequence ID" value="MBD3845660.1"/>
    <property type="molecule type" value="Genomic_DNA"/>
</dbReference>
<organism evidence="1 2">
    <name type="scientific">Bosea spartocytisi</name>
    <dbReference type="NCBI Taxonomy" id="2773451"/>
    <lineage>
        <taxon>Bacteria</taxon>
        <taxon>Pseudomonadati</taxon>
        <taxon>Pseudomonadota</taxon>
        <taxon>Alphaproteobacteria</taxon>
        <taxon>Hyphomicrobiales</taxon>
        <taxon>Boseaceae</taxon>
        <taxon>Bosea</taxon>
    </lineage>
</organism>
<dbReference type="SUPFAM" id="SSF48452">
    <property type="entry name" value="TPR-like"/>
    <property type="match status" value="1"/>
</dbReference>
<gene>
    <name evidence="1" type="ORF">IED13_08120</name>
</gene>
<dbReference type="AlphaFoldDB" id="A0A927E963"/>
<dbReference type="InterPro" id="IPR011990">
    <property type="entry name" value="TPR-like_helical_dom_sf"/>
</dbReference>
<protein>
    <recommendedName>
        <fullName evidence="3">Tetratricopeptide repeat protein</fullName>
    </recommendedName>
</protein>
<dbReference type="RefSeq" id="WP_191123878.1">
    <property type="nucleotide sequence ID" value="NZ_JACXWY010000004.1"/>
</dbReference>
<dbReference type="Proteomes" id="UP000619295">
    <property type="component" value="Unassembled WGS sequence"/>
</dbReference>
<name>A0A927E963_9HYPH</name>
<evidence type="ECO:0000313" key="2">
    <source>
        <dbReference type="Proteomes" id="UP000619295"/>
    </source>
</evidence>
<comment type="caution">
    <text evidence="1">The sequence shown here is derived from an EMBL/GenBank/DDBJ whole genome shotgun (WGS) entry which is preliminary data.</text>
</comment>
<proteinExistence type="predicted"/>
<keyword evidence="2" id="KW-1185">Reference proteome</keyword>